<evidence type="ECO:0000256" key="1">
    <source>
        <dbReference type="ARBA" id="ARBA00007576"/>
    </source>
</evidence>
<reference evidence="3 4" key="1">
    <citation type="submission" date="2015-07" db="EMBL/GenBank/DDBJ databases">
        <authorList>
            <person name="Noorani M."/>
        </authorList>
    </citation>
    <scope>NUCLEOTIDE SEQUENCE [LARGE SCALE GENOMIC DNA]</scope>
    <source>
        <strain evidence="3 4">KCTC 42284</strain>
    </source>
</reference>
<dbReference type="Gene3D" id="2.30.29.80">
    <property type="match status" value="1"/>
</dbReference>
<dbReference type="AlphaFoldDB" id="A0A0K0XZE3"/>
<gene>
    <name evidence="3" type="ORF">WM2015_2633</name>
</gene>
<feature type="domain" description="DUF1508" evidence="2">
    <location>
        <begin position="63"/>
        <end position="108"/>
    </location>
</feature>
<sequence length="111" mass="12059">MAGKFEIYKDKAGEFRFRLKAGNGQNILGSEGYKTRASCMNGVESVKKNSQIEARFECHETASGKWTFRLKASNGQTIGTSQTYSSESGCRNGMKSVATSSVDAKVDDQTA</sequence>
<dbReference type="KEGG" id="wma:WM2015_2633"/>
<dbReference type="RefSeq" id="WP_049726507.1">
    <property type="nucleotide sequence ID" value="NZ_CP012154.1"/>
</dbReference>
<accession>A0A0K0XZE3</accession>
<dbReference type="Proteomes" id="UP000066624">
    <property type="component" value="Chromosome"/>
</dbReference>
<dbReference type="SUPFAM" id="SSF160113">
    <property type="entry name" value="YegP-like"/>
    <property type="match status" value="2"/>
</dbReference>
<dbReference type="InterPro" id="IPR010879">
    <property type="entry name" value="DUF1508"/>
</dbReference>
<dbReference type="InterPro" id="IPR051141">
    <property type="entry name" value="UPF0339_domain"/>
</dbReference>
<proteinExistence type="inferred from homology"/>
<organism evidence="3 4">
    <name type="scientific">Wenzhouxiangella marina</name>
    <dbReference type="NCBI Taxonomy" id="1579979"/>
    <lineage>
        <taxon>Bacteria</taxon>
        <taxon>Pseudomonadati</taxon>
        <taxon>Pseudomonadota</taxon>
        <taxon>Gammaproteobacteria</taxon>
        <taxon>Chromatiales</taxon>
        <taxon>Wenzhouxiangellaceae</taxon>
        <taxon>Wenzhouxiangella</taxon>
    </lineage>
</organism>
<feature type="domain" description="DUF1508" evidence="2">
    <location>
        <begin position="10"/>
        <end position="57"/>
    </location>
</feature>
<dbReference type="OrthoDB" id="9802792at2"/>
<dbReference type="STRING" id="1579979.WM2015_2633"/>
<name>A0A0K0XZE3_9GAMM</name>
<keyword evidence="4" id="KW-1185">Reference proteome</keyword>
<evidence type="ECO:0000313" key="3">
    <source>
        <dbReference type="EMBL" id="AKS42991.1"/>
    </source>
</evidence>
<protein>
    <recommendedName>
        <fullName evidence="2">DUF1508 domain-containing protein</fullName>
    </recommendedName>
</protein>
<dbReference type="Pfam" id="PF07411">
    <property type="entry name" value="DUF1508"/>
    <property type="match status" value="2"/>
</dbReference>
<dbReference type="InterPro" id="IPR036913">
    <property type="entry name" value="YegP-like_sf"/>
</dbReference>
<evidence type="ECO:0000259" key="2">
    <source>
        <dbReference type="Pfam" id="PF07411"/>
    </source>
</evidence>
<evidence type="ECO:0000313" key="4">
    <source>
        <dbReference type="Proteomes" id="UP000066624"/>
    </source>
</evidence>
<dbReference type="PANTHER" id="PTHR40606">
    <property type="match status" value="1"/>
</dbReference>
<dbReference type="PATRIC" id="fig|1579979.3.peg.2689"/>
<dbReference type="PANTHER" id="PTHR40606:SF1">
    <property type="entry name" value="UPF0339 PROTEIN YEGP"/>
    <property type="match status" value="1"/>
</dbReference>
<comment type="similarity">
    <text evidence="1">Belongs to the UPF0339 family. Duplicated subfamily.</text>
</comment>
<dbReference type="EMBL" id="CP012154">
    <property type="protein sequence ID" value="AKS42991.1"/>
    <property type="molecule type" value="Genomic_DNA"/>
</dbReference>